<evidence type="ECO:0000256" key="2">
    <source>
        <dbReference type="ARBA" id="ARBA00009810"/>
    </source>
</evidence>
<evidence type="ECO:0000256" key="10">
    <source>
        <dbReference type="PROSITE-ProRule" id="PRU01360"/>
    </source>
</evidence>
<feature type="short sequence motif" description="TonB C-terminal box" evidence="11">
    <location>
        <begin position="638"/>
        <end position="655"/>
    </location>
</feature>
<dbReference type="NCBIfam" id="TIGR01786">
    <property type="entry name" value="TonB-hemlactrns"/>
    <property type="match status" value="1"/>
</dbReference>
<dbReference type="PROSITE" id="PS01156">
    <property type="entry name" value="TONB_DEPENDENT_REC_2"/>
    <property type="match status" value="1"/>
</dbReference>
<keyword evidence="3 10" id="KW-0813">Transport</keyword>
<dbReference type="InterPro" id="IPR000531">
    <property type="entry name" value="Beta-barrel_TonB"/>
</dbReference>
<dbReference type="OrthoDB" id="9796221at2"/>
<dbReference type="RefSeq" id="WP_132694622.1">
    <property type="nucleotide sequence ID" value="NZ_SLVM01000010.1"/>
</dbReference>
<evidence type="ECO:0000313" key="16">
    <source>
        <dbReference type="EMBL" id="TCM84751.1"/>
    </source>
</evidence>
<keyword evidence="16" id="KW-0675">Receptor</keyword>
<keyword evidence="7 12" id="KW-0798">TonB box</keyword>
<dbReference type="Proteomes" id="UP000295277">
    <property type="component" value="Unassembled WGS sequence"/>
</dbReference>
<dbReference type="InterPro" id="IPR010949">
    <property type="entry name" value="TonB_Hb/transfer/lactofer_rcpt"/>
</dbReference>
<dbReference type="Gene3D" id="2.40.170.20">
    <property type="entry name" value="TonB-dependent receptor, beta-barrel domain"/>
    <property type="match status" value="1"/>
</dbReference>
<sequence length="655" mass="71320">MRRTAISIAATIAASGAAAQDVTFVLDPIFLETAFRDQRALLDTPVSASVRTREELQNRQASDIQGLIGDMPGVTIYGGPRAISQEPNIRGFRDQQIVLRFDGGRFNYSQGHRGRFFIDPDLLRRVEVVRGGGSTLYGSGALGGVIAFETVDAADLLAPGQTMGARIKLGYDSNGAQWSGSTTVFADWGDWDALLFLGGRNIGDDLEDGSGGAIPFSQIDQASGMLKLGYQPTEGNRLELSYSIFEDEGQTAANSNGIPNASNPLVDREARTRNLRLSWDYAPEGSDLVDLSVLFHADWLKITEDRVSAPRRDETRYDTLGLEITNRSKLDLGLPVDLVYGLSALRDTQEGLRDGAPRPAFPDAEATTFGAFAEATASLTPGLDLIAGLRFDRYERRPDDAGLQDVSNEFWSPRIGLSYRPTADWQIYGNIARAYRAPSLTELYNSGMHFPGNFFVPNPDLDPEDSTQVEIGARFERGGLWREGDRLAFSVSAYHADVDDYIEQVVNIPGGTTSFGNVDGKLWGLEAELDYDAQDWFIGAGLGIARGQREDGQWLGSIPQDRLTASFGLRPVAGLELGARATFAKRQDRVPAAGTPGAGYELLDLYATWAPGAGPLGDMVLRVGVDNLFDRAYTIYPNGLEQVGRSFNISTTFTF</sequence>
<dbReference type="AlphaFoldDB" id="A0A4R1YUH9"/>
<dbReference type="Pfam" id="PF07715">
    <property type="entry name" value="Plug"/>
    <property type="match status" value="1"/>
</dbReference>
<evidence type="ECO:0000256" key="9">
    <source>
        <dbReference type="ARBA" id="ARBA00023237"/>
    </source>
</evidence>
<evidence type="ECO:0000313" key="17">
    <source>
        <dbReference type="Proteomes" id="UP000295277"/>
    </source>
</evidence>
<dbReference type="GO" id="GO:0009279">
    <property type="term" value="C:cell outer membrane"/>
    <property type="evidence" value="ECO:0007669"/>
    <property type="project" value="UniProtKB-SubCell"/>
</dbReference>
<reference evidence="16 17" key="1">
    <citation type="submission" date="2019-03" db="EMBL/GenBank/DDBJ databases">
        <title>Genomic Encyclopedia of Type Strains, Phase IV (KMG-IV): sequencing the most valuable type-strain genomes for metagenomic binning, comparative biology and taxonomic classification.</title>
        <authorList>
            <person name="Goeker M."/>
        </authorList>
    </citation>
    <scope>NUCLEOTIDE SEQUENCE [LARGE SCALE GENOMIC DNA]</scope>
    <source>
        <strain evidence="16 17">DSM 21153</strain>
    </source>
</reference>
<evidence type="ECO:0000256" key="4">
    <source>
        <dbReference type="ARBA" id="ARBA00022452"/>
    </source>
</evidence>
<keyword evidence="4 10" id="KW-1134">Transmembrane beta strand</keyword>
<evidence type="ECO:0000256" key="1">
    <source>
        <dbReference type="ARBA" id="ARBA00004571"/>
    </source>
</evidence>
<keyword evidence="17" id="KW-1185">Reference proteome</keyword>
<dbReference type="PANTHER" id="PTHR30069">
    <property type="entry name" value="TONB-DEPENDENT OUTER MEMBRANE RECEPTOR"/>
    <property type="match status" value="1"/>
</dbReference>
<dbReference type="InterPro" id="IPR010917">
    <property type="entry name" value="TonB_rcpt_CS"/>
</dbReference>
<evidence type="ECO:0000256" key="5">
    <source>
        <dbReference type="ARBA" id="ARBA00022692"/>
    </source>
</evidence>
<dbReference type="InterPro" id="IPR039426">
    <property type="entry name" value="TonB-dep_rcpt-like"/>
</dbReference>
<dbReference type="GO" id="GO:0044718">
    <property type="term" value="P:siderophore transmembrane transport"/>
    <property type="evidence" value="ECO:0007669"/>
    <property type="project" value="TreeGrafter"/>
</dbReference>
<evidence type="ECO:0000256" key="6">
    <source>
        <dbReference type="ARBA" id="ARBA00022729"/>
    </source>
</evidence>
<comment type="similarity">
    <text evidence="2 10 12">Belongs to the TonB-dependent receptor family.</text>
</comment>
<comment type="subcellular location">
    <subcellularLocation>
        <location evidence="1 10">Cell outer membrane</location>
        <topology evidence="1 10">Multi-pass membrane protein</topology>
    </subcellularLocation>
</comment>
<gene>
    <name evidence="16" type="ORF">EV216_11067</name>
</gene>
<evidence type="ECO:0000256" key="13">
    <source>
        <dbReference type="SAM" id="SignalP"/>
    </source>
</evidence>
<keyword evidence="8 10" id="KW-0472">Membrane</keyword>
<dbReference type="GO" id="GO:0015344">
    <property type="term" value="F:siderophore uptake transmembrane transporter activity"/>
    <property type="evidence" value="ECO:0007669"/>
    <property type="project" value="TreeGrafter"/>
</dbReference>
<feature type="chain" id="PRO_5020610726" evidence="13">
    <location>
        <begin position="20"/>
        <end position="655"/>
    </location>
</feature>
<evidence type="ECO:0000256" key="7">
    <source>
        <dbReference type="ARBA" id="ARBA00023077"/>
    </source>
</evidence>
<keyword evidence="9 10" id="KW-0998">Cell outer membrane</keyword>
<keyword evidence="6 13" id="KW-0732">Signal</keyword>
<dbReference type="PROSITE" id="PS52016">
    <property type="entry name" value="TONB_DEPENDENT_REC_3"/>
    <property type="match status" value="1"/>
</dbReference>
<dbReference type="Gene3D" id="2.170.130.10">
    <property type="entry name" value="TonB-dependent receptor, plug domain"/>
    <property type="match status" value="1"/>
</dbReference>
<keyword evidence="5 10" id="KW-0812">Transmembrane</keyword>
<evidence type="ECO:0000256" key="8">
    <source>
        <dbReference type="ARBA" id="ARBA00023136"/>
    </source>
</evidence>
<evidence type="ECO:0000256" key="3">
    <source>
        <dbReference type="ARBA" id="ARBA00022448"/>
    </source>
</evidence>
<evidence type="ECO:0000256" key="12">
    <source>
        <dbReference type="RuleBase" id="RU003357"/>
    </source>
</evidence>
<dbReference type="NCBIfam" id="TIGR01785">
    <property type="entry name" value="TonB-hemin"/>
    <property type="match status" value="1"/>
</dbReference>
<accession>A0A4R1YUH9</accession>
<organism evidence="16 17">
    <name type="scientific">Rhodovulum steppense</name>
    <dbReference type="NCBI Taxonomy" id="540251"/>
    <lineage>
        <taxon>Bacteria</taxon>
        <taxon>Pseudomonadati</taxon>
        <taxon>Pseudomonadota</taxon>
        <taxon>Alphaproteobacteria</taxon>
        <taxon>Rhodobacterales</taxon>
        <taxon>Paracoccaceae</taxon>
        <taxon>Rhodovulum</taxon>
    </lineage>
</organism>
<dbReference type="InterPro" id="IPR037066">
    <property type="entry name" value="Plug_dom_sf"/>
</dbReference>
<dbReference type="InterPro" id="IPR036942">
    <property type="entry name" value="Beta-barrel_TonB_sf"/>
</dbReference>
<dbReference type="GO" id="GO:0015232">
    <property type="term" value="F:heme transmembrane transporter activity"/>
    <property type="evidence" value="ECO:0007669"/>
    <property type="project" value="InterPro"/>
</dbReference>
<evidence type="ECO:0000259" key="14">
    <source>
        <dbReference type="Pfam" id="PF00593"/>
    </source>
</evidence>
<comment type="caution">
    <text evidence="16">The sequence shown here is derived from an EMBL/GenBank/DDBJ whole genome shotgun (WGS) entry which is preliminary data.</text>
</comment>
<dbReference type="SUPFAM" id="SSF56935">
    <property type="entry name" value="Porins"/>
    <property type="match status" value="1"/>
</dbReference>
<dbReference type="EMBL" id="SLVM01000010">
    <property type="protein sequence ID" value="TCM84751.1"/>
    <property type="molecule type" value="Genomic_DNA"/>
</dbReference>
<feature type="domain" description="TonB-dependent receptor plug" evidence="15">
    <location>
        <begin position="42"/>
        <end position="145"/>
    </location>
</feature>
<dbReference type="InterPro" id="IPR011276">
    <property type="entry name" value="TonB_haem/Hb_rcpt"/>
</dbReference>
<dbReference type="PANTHER" id="PTHR30069:SF41">
    <property type="entry name" value="HEME_HEMOPEXIN UTILIZATION PROTEIN C"/>
    <property type="match status" value="1"/>
</dbReference>
<dbReference type="InterPro" id="IPR012910">
    <property type="entry name" value="Plug_dom"/>
</dbReference>
<name>A0A4R1YUH9_9RHOB</name>
<proteinExistence type="inferred from homology"/>
<feature type="signal peptide" evidence="13">
    <location>
        <begin position="1"/>
        <end position="19"/>
    </location>
</feature>
<feature type="domain" description="TonB-dependent receptor-like beta-barrel" evidence="14">
    <location>
        <begin position="240"/>
        <end position="628"/>
    </location>
</feature>
<dbReference type="Pfam" id="PF00593">
    <property type="entry name" value="TonB_dep_Rec_b-barrel"/>
    <property type="match status" value="1"/>
</dbReference>
<protein>
    <submittedName>
        <fullName evidence="16">Hemoglobin/transferrin/lactoferrin receptor protein</fullName>
    </submittedName>
</protein>
<evidence type="ECO:0000259" key="15">
    <source>
        <dbReference type="Pfam" id="PF07715"/>
    </source>
</evidence>
<dbReference type="CDD" id="cd01347">
    <property type="entry name" value="ligand_gated_channel"/>
    <property type="match status" value="1"/>
</dbReference>
<evidence type="ECO:0000256" key="11">
    <source>
        <dbReference type="PROSITE-ProRule" id="PRU10144"/>
    </source>
</evidence>